<dbReference type="RefSeq" id="WP_162032539.1">
    <property type="nucleotide sequence ID" value="NZ_CACVBR010000011.1"/>
</dbReference>
<accession>A0A6N4X856</accession>
<name>A0A6N4X856_9FLAO</name>
<organism evidence="4 5">
    <name type="scientific">Chryseobacterium potabilaquae</name>
    <dbReference type="NCBI Taxonomy" id="2675057"/>
    <lineage>
        <taxon>Bacteria</taxon>
        <taxon>Pseudomonadati</taxon>
        <taxon>Bacteroidota</taxon>
        <taxon>Flavobacteriia</taxon>
        <taxon>Flavobacteriales</taxon>
        <taxon>Weeksellaceae</taxon>
        <taxon>Chryseobacterium group</taxon>
        <taxon>Chryseobacterium</taxon>
    </lineage>
</organism>
<sequence>MKNYTQAPLPFQGQKRRFLKQFKEALKEFSPTATYVDLFGGSGLLSHTVKNVYPNANVIYNDFDNYSQRLKNIDKTNALLSDIRKICIDNTNDIRKEKLSEELQGKIINRISEEKAYVDWITISLSLLFSMNYATSFDQLKKERFYNKVRLSNYETEGYLKGVNRVRKDYQDLVNEYKNKSNVVFLVDPPYLSTDTATYSRLDYWKLTDYLNVLKSFQDTSYFYFTSNKSQIIELCEWMQDNGYCKNPFDAAITVKAGTHVTHNASYTDIMMYRNNAEKV</sequence>
<evidence type="ECO:0000256" key="3">
    <source>
        <dbReference type="ARBA" id="ARBA00022691"/>
    </source>
</evidence>
<dbReference type="InterPro" id="IPR029063">
    <property type="entry name" value="SAM-dependent_MTases_sf"/>
</dbReference>
<dbReference type="GO" id="GO:0009307">
    <property type="term" value="P:DNA restriction-modification system"/>
    <property type="evidence" value="ECO:0007669"/>
    <property type="project" value="InterPro"/>
</dbReference>
<evidence type="ECO:0008006" key="6">
    <source>
        <dbReference type="Google" id="ProtNLM"/>
    </source>
</evidence>
<evidence type="ECO:0000313" key="4">
    <source>
        <dbReference type="EMBL" id="CAA7195460.1"/>
    </source>
</evidence>
<dbReference type="PRINTS" id="PR00505">
    <property type="entry name" value="D12N6MTFRASE"/>
</dbReference>
<keyword evidence="2" id="KW-0808">Transferase</keyword>
<proteinExistence type="predicted"/>
<dbReference type="AlphaFoldDB" id="A0A6N4X856"/>
<evidence type="ECO:0000256" key="1">
    <source>
        <dbReference type="ARBA" id="ARBA00022603"/>
    </source>
</evidence>
<keyword evidence="1" id="KW-0489">Methyltransferase</keyword>
<keyword evidence="3" id="KW-0949">S-adenosyl-L-methionine</keyword>
<evidence type="ECO:0000313" key="5">
    <source>
        <dbReference type="Proteomes" id="UP000445144"/>
    </source>
</evidence>
<dbReference type="InterPro" id="IPR012327">
    <property type="entry name" value="MeTrfase_D12"/>
</dbReference>
<reference evidence="4 5" key="1">
    <citation type="submission" date="2020-01" db="EMBL/GenBank/DDBJ databases">
        <authorList>
            <person name="Rodrigo-Torres L."/>
            <person name="Arahal R. D."/>
            <person name="Lucena T."/>
        </authorList>
    </citation>
    <scope>NUCLEOTIDE SEQUENCE [LARGE SCALE GENOMIC DNA]</scope>
    <source>
        <strain evidence="4 5">CECT 9293</strain>
    </source>
</reference>
<protein>
    <recommendedName>
        <fullName evidence="6">DNA adenine methylase</fullName>
    </recommendedName>
</protein>
<gene>
    <name evidence="4" type="ORF">CHRY9293_01657</name>
</gene>
<evidence type="ECO:0000256" key="2">
    <source>
        <dbReference type="ARBA" id="ARBA00022679"/>
    </source>
</evidence>
<dbReference type="EMBL" id="CACVBR010000011">
    <property type="protein sequence ID" value="CAA7195460.1"/>
    <property type="molecule type" value="Genomic_DNA"/>
</dbReference>
<dbReference type="GO" id="GO:0009007">
    <property type="term" value="F:site-specific DNA-methyltransferase (adenine-specific) activity"/>
    <property type="evidence" value="ECO:0007669"/>
    <property type="project" value="UniProtKB-EC"/>
</dbReference>
<dbReference type="SUPFAM" id="SSF53335">
    <property type="entry name" value="S-adenosyl-L-methionine-dependent methyltransferases"/>
    <property type="match status" value="1"/>
</dbReference>
<dbReference type="Proteomes" id="UP000445144">
    <property type="component" value="Unassembled WGS sequence"/>
</dbReference>
<dbReference type="GO" id="GO:0032259">
    <property type="term" value="P:methylation"/>
    <property type="evidence" value="ECO:0007669"/>
    <property type="project" value="UniProtKB-KW"/>
</dbReference>
<keyword evidence="5" id="KW-1185">Reference proteome</keyword>
<dbReference type="Gene3D" id="3.40.50.150">
    <property type="entry name" value="Vaccinia Virus protein VP39"/>
    <property type="match status" value="2"/>
</dbReference>